<accession>A0ACC2JD78</accession>
<reference evidence="1" key="1">
    <citation type="submission" date="2022-12" db="EMBL/GenBank/DDBJ databases">
        <title>Genome Sequence of Lasiodiplodia mahajangana.</title>
        <authorList>
            <person name="Buettner E."/>
        </authorList>
    </citation>
    <scope>NUCLEOTIDE SEQUENCE</scope>
    <source>
        <strain evidence="1">VT137</strain>
    </source>
</reference>
<dbReference type="Proteomes" id="UP001153332">
    <property type="component" value="Unassembled WGS sequence"/>
</dbReference>
<protein>
    <submittedName>
        <fullName evidence="1">Uncharacterized protein</fullName>
    </submittedName>
</protein>
<name>A0ACC2JD78_9PEZI</name>
<gene>
    <name evidence="1" type="ORF">O1611_g8312</name>
</gene>
<sequence>MKRPTTSCCVPEEPYRLRPEVDATFASWASGENITDTFDFALEWPTCQVLCNTPSEGREEDTLLGVLSSTGDSSTTNKEIGESTRVFHTLVQRKQAHAVRKVATVDHAYLQKGVSTKVSTNHIHGNRLPLTDDIVDVYPHSISINGPIGSNAPQGCPGNKRRFVGVCSASDERRKIQRRTYLPPEIVEMVISHVAVAEPRCALNLVVPDWGICPRESPEPQAPLRISRFVTYVRGIGVRVGALSYKYEHGDNDHILAPVRDFDPSVVALNVTFYSEYTRDYYRNHTHVFTLGATDLPTGAVGQMLGDAQPLRNLKLKTILPFDDEPIELAKRSAGLTPNPIYQSLRHIAVHSPLELMQVDAESLPMEGDAGSQVSPEILNNALDLDRSAHLWLSWSRMPKLESVFLDLRIYSHDLNTRQRCLSKFQVMERAREMGRHLQLKILVLAGLQSYSFQVAYEGLAVRDVEQWQEIDGEPNWIKIFRPAVRGGGKIILVDKLFDDLSDWAHGLARASRGGLVRLGEKKKDP</sequence>
<comment type="caution">
    <text evidence="1">The sequence shown here is derived from an EMBL/GenBank/DDBJ whole genome shotgun (WGS) entry which is preliminary data.</text>
</comment>
<organism evidence="1 2">
    <name type="scientific">Lasiodiplodia mahajangana</name>
    <dbReference type="NCBI Taxonomy" id="1108764"/>
    <lineage>
        <taxon>Eukaryota</taxon>
        <taxon>Fungi</taxon>
        <taxon>Dikarya</taxon>
        <taxon>Ascomycota</taxon>
        <taxon>Pezizomycotina</taxon>
        <taxon>Dothideomycetes</taxon>
        <taxon>Dothideomycetes incertae sedis</taxon>
        <taxon>Botryosphaeriales</taxon>
        <taxon>Botryosphaeriaceae</taxon>
        <taxon>Lasiodiplodia</taxon>
    </lineage>
</organism>
<proteinExistence type="predicted"/>
<dbReference type="EMBL" id="JAPUUL010002426">
    <property type="protein sequence ID" value="KAJ8125327.1"/>
    <property type="molecule type" value="Genomic_DNA"/>
</dbReference>
<evidence type="ECO:0000313" key="2">
    <source>
        <dbReference type="Proteomes" id="UP001153332"/>
    </source>
</evidence>
<evidence type="ECO:0000313" key="1">
    <source>
        <dbReference type="EMBL" id="KAJ8125327.1"/>
    </source>
</evidence>
<keyword evidence="2" id="KW-1185">Reference proteome</keyword>